<reference evidence="1 2" key="1">
    <citation type="journal article" date="2018" name="Genome Biol. Evol.">
        <title>Multiple Roots of Fruiting Body Formation in Amoebozoa.</title>
        <authorList>
            <person name="Hillmann F."/>
            <person name="Forbes G."/>
            <person name="Novohradska S."/>
            <person name="Ferling I."/>
            <person name="Riege K."/>
            <person name="Groth M."/>
            <person name="Westermann M."/>
            <person name="Marz M."/>
            <person name="Spaller T."/>
            <person name="Winckler T."/>
            <person name="Schaap P."/>
            <person name="Glockner G."/>
        </authorList>
    </citation>
    <scope>NUCLEOTIDE SEQUENCE [LARGE SCALE GENOMIC DNA]</scope>
    <source>
        <strain evidence="1 2">Jena</strain>
    </source>
</reference>
<evidence type="ECO:0000313" key="1">
    <source>
        <dbReference type="EMBL" id="PRP86637.1"/>
    </source>
</evidence>
<evidence type="ECO:0000313" key="2">
    <source>
        <dbReference type="Proteomes" id="UP000241769"/>
    </source>
</evidence>
<protein>
    <submittedName>
        <fullName evidence="1">Uncharacterized protein</fullName>
    </submittedName>
</protein>
<dbReference type="AlphaFoldDB" id="A0A2P6NRQ7"/>
<keyword evidence="2" id="KW-1185">Reference proteome</keyword>
<dbReference type="Proteomes" id="UP000241769">
    <property type="component" value="Unassembled WGS sequence"/>
</dbReference>
<name>A0A2P6NRQ7_9EUKA</name>
<proteinExistence type="predicted"/>
<organism evidence="1 2">
    <name type="scientific">Planoprotostelium fungivorum</name>
    <dbReference type="NCBI Taxonomy" id="1890364"/>
    <lineage>
        <taxon>Eukaryota</taxon>
        <taxon>Amoebozoa</taxon>
        <taxon>Evosea</taxon>
        <taxon>Variosea</taxon>
        <taxon>Cavosteliida</taxon>
        <taxon>Cavosteliaceae</taxon>
        <taxon>Planoprotostelium</taxon>
    </lineage>
</organism>
<gene>
    <name evidence="1" type="ORF">PROFUN_05116</name>
</gene>
<sequence length="258" mass="28138">MRIKPYDTFQPTVRVFTTTSEPAQHPSAVVNVPHGWKIVGGGAHAHWSTSGTLLVESYPLDSGAWRVLAKDHMTPEYSTITAYALAFHDPEDRFDVQIFTQTSSIEAHPAASVQVAEDYIMTGGGARVIDGSRGRAGNMLTSSFPSSSTSWSASSKDHMHSDPRKLQVYAIGIRDKRNEVFFQNRIITNSGDRAQHPCATVQMEGHGVMTGGGALVHYEEPGNILTASYPSESGWEAKSKDHELVSRAHITAYAVLLI</sequence>
<dbReference type="OrthoDB" id="10353254at2759"/>
<accession>A0A2P6NRQ7</accession>
<dbReference type="InParanoid" id="A0A2P6NRQ7"/>
<dbReference type="EMBL" id="MDYQ01000028">
    <property type="protein sequence ID" value="PRP86637.1"/>
    <property type="molecule type" value="Genomic_DNA"/>
</dbReference>
<comment type="caution">
    <text evidence="1">The sequence shown here is derived from an EMBL/GenBank/DDBJ whole genome shotgun (WGS) entry which is preliminary data.</text>
</comment>